<evidence type="ECO:0000256" key="4">
    <source>
        <dbReference type="ARBA" id="ARBA00013202"/>
    </source>
</evidence>
<evidence type="ECO:0000256" key="7">
    <source>
        <dbReference type="ARBA" id="ARBA00022842"/>
    </source>
</evidence>
<gene>
    <name evidence="15" type="ordered locus">Zmob_1740</name>
</gene>
<dbReference type="PROSITE" id="PS00187">
    <property type="entry name" value="TPP_ENZYMES"/>
    <property type="match status" value="1"/>
</dbReference>
<dbReference type="PANTHER" id="PTHR43452:SF1">
    <property type="entry name" value="PYRUVATE DECARBOXYLASE C186.09-RELATED"/>
    <property type="match status" value="1"/>
</dbReference>
<evidence type="ECO:0000256" key="10">
    <source>
        <dbReference type="PIRSR" id="PIRSR036565-2"/>
    </source>
</evidence>
<proteinExistence type="inferred from homology"/>
<dbReference type="KEGG" id="zmm:Zmob_1740"/>
<feature type="domain" description="Thiamine pyrophosphate enzyme TPP-binding" evidence="13">
    <location>
        <begin position="409"/>
        <end position="537"/>
    </location>
</feature>
<dbReference type="Gene3D" id="3.40.50.1220">
    <property type="entry name" value="TPP-binding domain"/>
    <property type="match status" value="1"/>
</dbReference>
<dbReference type="SMR" id="A0A0H3G0J4"/>
<feature type="binding site" evidence="10">
    <location>
        <position position="467"/>
    </location>
    <ligand>
        <name>Mg(2+)</name>
        <dbReference type="ChEBI" id="CHEBI:18420"/>
    </ligand>
</feature>
<evidence type="ECO:0000313" key="16">
    <source>
        <dbReference type="Proteomes" id="UP000001494"/>
    </source>
</evidence>
<dbReference type="CDD" id="cd07038">
    <property type="entry name" value="TPP_PYR_PDC_IPDC_like"/>
    <property type="match status" value="1"/>
</dbReference>
<evidence type="ECO:0000256" key="11">
    <source>
        <dbReference type="RuleBase" id="RU362132"/>
    </source>
</evidence>
<dbReference type="PANTHER" id="PTHR43452">
    <property type="entry name" value="PYRUVATE DECARBOXYLASE"/>
    <property type="match status" value="1"/>
</dbReference>
<dbReference type="HOGENOM" id="CLU_013748_0_2_5"/>
<dbReference type="CDD" id="cd02005">
    <property type="entry name" value="TPP_PDC_IPDC"/>
    <property type="match status" value="1"/>
</dbReference>
<dbReference type="PIRSF" id="PIRSF036565">
    <property type="entry name" value="Pyruvt_ip_decrb"/>
    <property type="match status" value="1"/>
</dbReference>
<dbReference type="Pfam" id="PF02776">
    <property type="entry name" value="TPP_enzyme_N"/>
    <property type="match status" value="1"/>
</dbReference>
<dbReference type="AlphaFoldDB" id="A0A0H3G0J4"/>
<evidence type="ECO:0000256" key="8">
    <source>
        <dbReference type="ARBA" id="ARBA00023052"/>
    </source>
</evidence>
<feature type="binding site" evidence="10">
    <location>
        <position position="469"/>
    </location>
    <ligand>
        <name>Mg(2+)</name>
        <dbReference type="ChEBI" id="CHEBI:18420"/>
    </ligand>
</feature>
<keyword evidence="6" id="KW-0210">Decarboxylase</keyword>
<dbReference type="Proteomes" id="UP000001494">
    <property type="component" value="Chromosome"/>
</dbReference>
<dbReference type="FunFam" id="3.40.50.970:FF:000024">
    <property type="entry name" value="Pyruvate decarboxylase isozyme"/>
    <property type="match status" value="1"/>
</dbReference>
<evidence type="ECO:0000259" key="14">
    <source>
        <dbReference type="Pfam" id="PF02776"/>
    </source>
</evidence>
<dbReference type="InterPro" id="IPR000399">
    <property type="entry name" value="TPP-bd_CS"/>
</dbReference>
<dbReference type="GO" id="GO:0000287">
    <property type="term" value="F:magnesium ion binding"/>
    <property type="evidence" value="ECO:0007669"/>
    <property type="project" value="InterPro"/>
</dbReference>
<dbReference type="SUPFAM" id="SSF52518">
    <property type="entry name" value="Thiamin diphosphate-binding fold (THDP-binding)"/>
    <property type="match status" value="2"/>
</dbReference>
<dbReference type="GO" id="GO:0000949">
    <property type="term" value="P:aromatic amino acid family catabolic process to alcohol via Ehrlich pathway"/>
    <property type="evidence" value="ECO:0007669"/>
    <property type="project" value="TreeGrafter"/>
</dbReference>
<feature type="domain" description="Thiamine pyrophosphate enzyme N-terminal TPP-binding" evidence="14">
    <location>
        <begin position="4"/>
        <end position="113"/>
    </location>
</feature>
<keyword evidence="5 10" id="KW-0479">Metal-binding</keyword>
<comment type="cofactor">
    <cofactor evidence="10">
        <name>Mg(2+)</name>
        <dbReference type="ChEBI" id="CHEBI:18420"/>
    </cofactor>
    <text evidence="10">Binds 1 Mg(2+) per subunit.</text>
</comment>
<comment type="similarity">
    <text evidence="3 11">Belongs to the TPP enzyme family.</text>
</comment>
<evidence type="ECO:0000259" key="13">
    <source>
        <dbReference type="Pfam" id="PF02775"/>
    </source>
</evidence>
<dbReference type="RefSeq" id="WP_011241152.1">
    <property type="nucleotide sequence ID" value="NC_017262.1"/>
</dbReference>
<evidence type="ECO:0000256" key="3">
    <source>
        <dbReference type="ARBA" id="ARBA00007812"/>
    </source>
</evidence>
<organism evidence="15 16">
    <name type="scientific">Zymomonas mobilis subsp. mobilis (strain ATCC 10988 / DSM 424 / LMG 404 / NCIMB 8938 / NRRL B-806 / ZM1)</name>
    <dbReference type="NCBI Taxonomy" id="555217"/>
    <lineage>
        <taxon>Bacteria</taxon>
        <taxon>Pseudomonadati</taxon>
        <taxon>Pseudomonadota</taxon>
        <taxon>Alphaproteobacteria</taxon>
        <taxon>Sphingomonadales</taxon>
        <taxon>Zymomonadaceae</taxon>
        <taxon>Zymomonas</taxon>
    </lineage>
</organism>
<protein>
    <recommendedName>
        <fullName evidence="4">pyruvate decarboxylase</fullName>
        <ecNumber evidence="4">4.1.1.1</ecNumber>
    </recommendedName>
</protein>
<comment type="cofactor">
    <cofactor evidence="2">
        <name>thiamine diphosphate</name>
        <dbReference type="ChEBI" id="CHEBI:58937"/>
    </cofactor>
</comment>
<evidence type="ECO:0000256" key="5">
    <source>
        <dbReference type="ARBA" id="ARBA00022723"/>
    </source>
</evidence>
<dbReference type="FunFam" id="3.40.50.1220:FF:000009">
    <property type="entry name" value="Pyruvate decarboxylase 1"/>
    <property type="match status" value="1"/>
</dbReference>
<evidence type="ECO:0000256" key="9">
    <source>
        <dbReference type="ARBA" id="ARBA00023239"/>
    </source>
</evidence>
<evidence type="ECO:0000313" key="15">
    <source>
        <dbReference type="EMBL" id="AEH63551.1"/>
    </source>
</evidence>
<evidence type="ECO:0000256" key="2">
    <source>
        <dbReference type="ARBA" id="ARBA00001964"/>
    </source>
</evidence>
<sequence>MSYTVGTYLAERLVQIGLKHHFAVAGDYNLVLLDNLLLNKNMEQVYCCNELNCGFSAEGYARAKGAAAAVVTYSVGALSAFDAIGGAYAENLPVILISGAPNNNDHAAGHVLHHALGKTDYHYQLEMAKNITAAAEAIYTPEEAPAKIDHVIKTALREKKPVYLEIACNIASMPCAAPGPASALFNDEASDEASLNAAVEETLKFIANRDKVAVLVGSKLRAAGAEEAAVKFADALGGAVATMAAAKSFFPEENPHYIGTSWGEVSYPGVEKTMKEADAVIALAPVFNDYSTTGWTDIPDPKKLVLAEPRSVVVNGIRFPSVHLKDYLTRLAQKVSKKTGALDFFKSLNAGELKKAAPADPSAPLVNAEIARQVEALLTPNTTVIAETGDSWFNAQRMKLPNGARVEYEMQWGHIGWSVPAAFGYAVGAPERRNILMVGDGSFQLTAQEVAQMVRLKLPVIIFLINNYGYTIEVMIHDGPYNNIKNWDYAGLMEVFNGNGGYDSGAGKGLKAKTGGELAEAIKVALANTDGPTLIECFIGREDCTEELVKWGKRVAAANSRKPVNKLL</sequence>
<dbReference type="Pfam" id="PF02775">
    <property type="entry name" value="TPP_enzyme_C"/>
    <property type="match status" value="1"/>
</dbReference>
<name>A0A0H3G0J4_ZYMMA</name>
<keyword evidence="7 10" id="KW-0460">Magnesium</keyword>
<evidence type="ECO:0000256" key="6">
    <source>
        <dbReference type="ARBA" id="ARBA00022793"/>
    </source>
</evidence>
<keyword evidence="9" id="KW-0456">Lyase</keyword>
<dbReference type="EC" id="4.1.1.1" evidence="4"/>
<dbReference type="InterPro" id="IPR029061">
    <property type="entry name" value="THDP-binding"/>
</dbReference>
<evidence type="ECO:0000256" key="1">
    <source>
        <dbReference type="ARBA" id="ARBA00001041"/>
    </source>
</evidence>
<dbReference type="InterPro" id="IPR012000">
    <property type="entry name" value="Thiamin_PyroP_enz_cen_dom"/>
</dbReference>
<dbReference type="GO" id="GO:0004737">
    <property type="term" value="F:pyruvate decarboxylase activity"/>
    <property type="evidence" value="ECO:0007669"/>
    <property type="project" value="UniProtKB-EC"/>
</dbReference>
<comment type="catalytic activity">
    <reaction evidence="1">
        <text>a 2-oxocarboxylate + H(+) = an aldehyde + CO2</text>
        <dbReference type="Rhea" id="RHEA:11628"/>
        <dbReference type="ChEBI" id="CHEBI:15378"/>
        <dbReference type="ChEBI" id="CHEBI:16526"/>
        <dbReference type="ChEBI" id="CHEBI:17478"/>
        <dbReference type="ChEBI" id="CHEBI:35179"/>
        <dbReference type="EC" id="4.1.1.1"/>
    </reaction>
</comment>
<dbReference type="FunFam" id="3.40.50.970:FF:000019">
    <property type="entry name" value="Pyruvate decarboxylase isozyme"/>
    <property type="match status" value="1"/>
</dbReference>
<keyword evidence="8 11" id="KW-0786">Thiamine pyrophosphate</keyword>
<dbReference type="InterPro" id="IPR012110">
    <property type="entry name" value="PDC/IPDC-like"/>
</dbReference>
<dbReference type="GO" id="GO:0005829">
    <property type="term" value="C:cytosol"/>
    <property type="evidence" value="ECO:0007669"/>
    <property type="project" value="TreeGrafter"/>
</dbReference>
<dbReference type="InterPro" id="IPR012001">
    <property type="entry name" value="Thiamin_PyroP_enz_TPP-bd_dom"/>
</dbReference>
<dbReference type="GO" id="GO:0030976">
    <property type="term" value="F:thiamine pyrophosphate binding"/>
    <property type="evidence" value="ECO:0007669"/>
    <property type="project" value="InterPro"/>
</dbReference>
<dbReference type="Gene3D" id="3.40.50.970">
    <property type="match status" value="2"/>
</dbReference>
<accession>A0A0H3G0J4</accession>
<feature type="binding site" evidence="10">
    <location>
        <position position="440"/>
    </location>
    <ligand>
        <name>Mg(2+)</name>
        <dbReference type="ChEBI" id="CHEBI:18420"/>
    </ligand>
</feature>
<dbReference type="OrthoDB" id="9773408at2"/>
<dbReference type="InterPro" id="IPR047214">
    <property type="entry name" value="TPP_PDC_IPDC"/>
</dbReference>
<dbReference type="InterPro" id="IPR029035">
    <property type="entry name" value="DHS-like_NAD/FAD-binding_dom"/>
</dbReference>
<dbReference type="InterPro" id="IPR047213">
    <property type="entry name" value="TPP_PYR_PDC_IPDC-like"/>
</dbReference>
<feature type="domain" description="Thiamine pyrophosphate enzyme central" evidence="12">
    <location>
        <begin position="199"/>
        <end position="315"/>
    </location>
</feature>
<dbReference type="EMBL" id="CP002850">
    <property type="protein sequence ID" value="AEH63551.1"/>
    <property type="molecule type" value="Genomic_DNA"/>
</dbReference>
<dbReference type="InterPro" id="IPR011766">
    <property type="entry name" value="TPP_enzyme_TPP-bd"/>
</dbReference>
<dbReference type="SUPFAM" id="SSF52467">
    <property type="entry name" value="DHS-like NAD/FAD-binding domain"/>
    <property type="match status" value="1"/>
</dbReference>
<dbReference type="eggNOG" id="COG3961">
    <property type="taxonomic scope" value="Bacteria"/>
</dbReference>
<evidence type="ECO:0000259" key="12">
    <source>
        <dbReference type="Pfam" id="PF00205"/>
    </source>
</evidence>
<reference evidence="15 16" key="1">
    <citation type="journal article" date="2011" name="J. Bacteriol.">
        <title>Genome sequence of the ethanol-producing Zymomonas mobilis subsp. mobilis lectotype strain ATCC 10988.</title>
        <authorList>
            <person name="Pappas K.M."/>
            <person name="Kouvelis V.N."/>
            <person name="Saunders E."/>
            <person name="Brettin T.S."/>
            <person name="Bruce D."/>
            <person name="Detter C."/>
            <person name="Balakireva M."/>
            <person name="Han C.S."/>
            <person name="Savvakis G."/>
            <person name="Kyrpides N.C."/>
            <person name="Typas M.A."/>
        </authorList>
    </citation>
    <scope>NUCLEOTIDE SEQUENCE [LARGE SCALE GENOMIC DNA]</scope>
    <source>
        <strain evidence="16">ATCC 10988 / DSM 424 / CCUG 17860 / LMG 404 / NCIMB 8938 / NRRL B-806 / ZM1</strain>
    </source>
</reference>
<dbReference type="Pfam" id="PF00205">
    <property type="entry name" value="TPP_enzyme_M"/>
    <property type="match status" value="1"/>
</dbReference>